<reference evidence="5 6" key="1">
    <citation type="submission" date="2018-09" db="EMBL/GenBank/DDBJ databases">
        <title>Genome sequencing of strain 6GH32-13.</title>
        <authorList>
            <person name="Weon H.-Y."/>
            <person name="Heo J."/>
            <person name="Kwon S.-W."/>
        </authorList>
    </citation>
    <scope>NUCLEOTIDE SEQUENCE [LARGE SCALE GENOMIC DNA]</scope>
    <source>
        <strain evidence="5 6">5GH32-13</strain>
    </source>
</reference>
<organism evidence="5 6">
    <name type="scientific">Paraflavitalea soli</name>
    <dbReference type="NCBI Taxonomy" id="2315862"/>
    <lineage>
        <taxon>Bacteria</taxon>
        <taxon>Pseudomonadati</taxon>
        <taxon>Bacteroidota</taxon>
        <taxon>Chitinophagia</taxon>
        <taxon>Chitinophagales</taxon>
        <taxon>Chitinophagaceae</taxon>
        <taxon>Paraflavitalea</taxon>
    </lineage>
</organism>
<feature type="domain" description="Glycoside hydrolase family 5" evidence="4">
    <location>
        <begin position="36"/>
        <end position="278"/>
    </location>
</feature>
<evidence type="ECO:0000256" key="2">
    <source>
        <dbReference type="ARBA" id="ARBA00023295"/>
    </source>
</evidence>
<dbReference type="AlphaFoldDB" id="A0A3B7MMY2"/>
<dbReference type="GO" id="GO:0000272">
    <property type="term" value="P:polysaccharide catabolic process"/>
    <property type="evidence" value="ECO:0007669"/>
    <property type="project" value="InterPro"/>
</dbReference>
<evidence type="ECO:0000313" key="6">
    <source>
        <dbReference type="Proteomes" id="UP000263900"/>
    </source>
</evidence>
<accession>A0A3B7MMY2</accession>
<protein>
    <submittedName>
        <fullName evidence="5">Glycoside hydrolase family 5 protein</fullName>
    </submittedName>
</protein>
<proteinExistence type="inferred from homology"/>
<dbReference type="SUPFAM" id="SSF51445">
    <property type="entry name" value="(Trans)glycosidases"/>
    <property type="match status" value="1"/>
</dbReference>
<keyword evidence="2 3" id="KW-0326">Glycosidase</keyword>
<dbReference type="InterPro" id="IPR017853">
    <property type="entry name" value="GH"/>
</dbReference>
<dbReference type="OrthoDB" id="154460at2"/>
<evidence type="ECO:0000256" key="3">
    <source>
        <dbReference type="RuleBase" id="RU361153"/>
    </source>
</evidence>
<dbReference type="RefSeq" id="WP_119051755.1">
    <property type="nucleotide sequence ID" value="NZ_CP032157.1"/>
</dbReference>
<evidence type="ECO:0000313" key="5">
    <source>
        <dbReference type="EMBL" id="AXY75874.1"/>
    </source>
</evidence>
<dbReference type="Pfam" id="PF00150">
    <property type="entry name" value="Cellulase"/>
    <property type="match status" value="1"/>
</dbReference>
<dbReference type="PANTHER" id="PTHR34142">
    <property type="entry name" value="ENDO-BETA-1,4-GLUCANASE A"/>
    <property type="match status" value="1"/>
</dbReference>
<dbReference type="PANTHER" id="PTHR34142:SF1">
    <property type="entry name" value="GLYCOSIDE HYDROLASE FAMILY 5 DOMAIN-CONTAINING PROTEIN"/>
    <property type="match status" value="1"/>
</dbReference>
<name>A0A3B7MMY2_9BACT</name>
<dbReference type="InterPro" id="IPR001547">
    <property type="entry name" value="Glyco_hydro_5"/>
</dbReference>
<dbReference type="KEGG" id="pseg:D3H65_18655"/>
<keyword evidence="1 3" id="KW-0378">Hydrolase</keyword>
<dbReference type="Proteomes" id="UP000263900">
    <property type="component" value="Chromosome"/>
</dbReference>
<comment type="similarity">
    <text evidence="3">Belongs to the glycosyl hydrolase 5 (cellulase A) family.</text>
</comment>
<keyword evidence="6" id="KW-1185">Reference proteome</keyword>
<evidence type="ECO:0000259" key="4">
    <source>
        <dbReference type="Pfam" id="PF00150"/>
    </source>
</evidence>
<dbReference type="GO" id="GO:0004553">
    <property type="term" value="F:hydrolase activity, hydrolyzing O-glycosyl compounds"/>
    <property type="evidence" value="ECO:0007669"/>
    <property type="project" value="InterPro"/>
</dbReference>
<evidence type="ECO:0000256" key="1">
    <source>
        <dbReference type="ARBA" id="ARBA00022801"/>
    </source>
</evidence>
<dbReference type="Gene3D" id="3.20.20.80">
    <property type="entry name" value="Glycosidases"/>
    <property type="match status" value="1"/>
</dbReference>
<dbReference type="EMBL" id="CP032157">
    <property type="protein sequence ID" value="AXY75874.1"/>
    <property type="molecule type" value="Genomic_DNA"/>
</dbReference>
<sequence length="318" mass="36258">MKKIFSVVLLVLAFVMGWAQPVKENGRLKVSGVYLLNEKGAPVVLRGMSFGWHNWWPRFYNAGTVSWLKNDWGCTVVRAAMGVEPDQGYIKNPDWSMEKVKAVIDAAIKEGIYVIVDWHSHNIRQQEAKQFFTEIATTYGKHPNIIYEIFNEPERQSWADVKAYSIELIKTIRAIDPDNVILVGSPHWDQDVHLVADDPIKGYDNLMYTLHFYAATHKQPLRDRGDYALKKGLPLFISESAGMEATGNGPLNEAEWNEWISWAEKNKISWITWSVSDKNETCSVLLPTASSSGNWTAKDLKLSGIKTRELLRKYNSRP</sequence>
<gene>
    <name evidence="5" type="ORF">D3H65_18655</name>
</gene>